<comment type="caution">
    <text evidence="1">The sequence shown here is derived from an EMBL/GenBank/DDBJ whole genome shotgun (WGS) entry which is preliminary data.</text>
</comment>
<dbReference type="EMBL" id="SPHZ02000008">
    <property type="protein sequence ID" value="KAF0902540.1"/>
    <property type="molecule type" value="Genomic_DNA"/>
</dbReference>
<reference evidence="1 2" key="1">
    <citation type="submission" date="2019-11" db="EMBL/GenBank/DDBJ databases">
        <title>Whole genome sequence of Oryza granulata.</title>
        <authorList>
            <person name="Li W."/>
        </authorList>
    </citation>
    <scope>NUCLEOTIDE SEQUENCE [LARGE SCALE GENOMIC DNA]</scope>
    <source>
        <strain evidence="2">cv. Menghai</strain>
        <tissue evidence="1">Leaf</tissue>
    </source>
</reference>
<dbReference type="Proteomes" id="UP000479710">
    <property type="component" value="Unassembled WGS sequence"/>
</dbReference>
<keyword evidence="2" id="KW-1185">Reference proteome</keyword>
<sequence>MVAGVGEGALGDARVVLPREGHDGGSRCGGAAAAAAVACGRAFSVISAEFILSTQNTYE</sequence>
<protein>
    <submittedName>
        <fullName evidence="1">Uncharacterized protein</fullName>
    </submittedName>
</protein>
<organism evidence="1 2">
    <name type="scientific">Oryza meyeriana var. granulata</name>
    <dbReference type="NCBI Taxonomy" id="110450"/>
    <lineage>
        <taxon>Eukaryota</taxon>
        <taxon>Viridiplantae</taxon>
        <taxon>Streptophyta</taxon>
        <taxon>Embryophyta</taxon>
        <taxon>Tracheophyta</taxon>
        <taxon>Spermatophyta</taxon>
        <taxon>Magnoliopsida</taxon>
        <taxon>Liliopsida</taxon>
        <taxon>Poales</taxon>
        <taxon>Poaceae</taxon>
        <taxon>BOP clade</taxon>
        <taxon>Oryzoideae</taxon>
        <taxon>Oryzeae</taxon>
        <taxon>Oryzinae</taxon>
        <taxon>Oryza</taxon>
        <taxon>Oryza meyeriana</taxon>
    </lineage>
</organism>
<evidence type="ECO:0000313" key="2">
    <source>
        <dbReference type="Proteomes" id="UP000479710"/>
    </source>
</evidence>
<proteinExistence type="predicted"/>
<gene>
    <name evidence="1" type="ORF">E2562_017938</name>
</gene>
<accession>A0A6G1CR08</accession>
<name>A0A6G1CR08_9ORYZ</name>
<evidence type="ECO:0000313" key="1">
    <source>
        <dbReference type="EMBL" id="KAF0902540.1"/>
    </source>
</evidence>
<dbReference type="AlphaFoldDB" id="A0A6G1CR08"/>